<sequence>MDIKHEEGRFFVEDSGNMLAELSYVPASNGRMEINHTYVDEKLRGQGVGEQLIEEAVSYARQQNKKIVPTCSYAKSKLEEDSQYKDVLAKQ</sequence>
<dbReference type="EMBL" id="JXLP01000005">
    <property type="protein sequence ID" value="KIL78838.1"/>
    <property type="molecule type" value="Genomic_DNA"/>
</dbReference>
<evidence type="ECO:0000259" key="2">
    <source>
        <dbReference type="PROSITE" id="PS51729"/>
    </source>
</evidence>
<dbReference type="PROSITE" id="PS51186">
    <property type="entry name" value="GNAT"/>
    <property type="match status" value="1"/>
</dbReference>
<dbReference type="Proteomes" id="UP000031982">
    <property type="component" value="Unassembled WGS sequence"/>
</dbReference>
<dbReference type="SUPFAM" id="SSF55729">
    <property type="entry name" value="Acyl-CoA N-acyltransferases (Nat)"/>
    <property type="match status" value="1"/>
</dbReference>
<gene>
    <name evidence="3" type="ORF">SD77_3639</name>
</gene>
<organism evidence="3 4">
    <name type="scientific">Bacillus badius</name>
    <dbReference type="NCBI Taxonomy" id="1455"/>
    <lineage>
        <taxon>Bacteria</taxon>
        <taxon>Bacillati</taxon>
        <taxon>Bacillota</taxon>
        <taxon>Bacilli</taxon>
        <taxon>Bacillales</taxon>
        <taxon>Bacillaceae</taxon>
        <taxon>Pseudobacillus</taxon>
    </lineage>
</organism>
<dbReference type="RefSeq" id="WP_041095905.1">
    <property type="nucleotide sequence ID" value="NZ_JARTHD010000031.1"/>
</dbReference>
<dbReference type="InterPro" id="IPR016181">
    <property type="entry name" value="Acyl_CoA_acyltransferase"/>
</dbReference>
<dbReference type="InterPro" id="IPR000182">
    <property type="entry name" value="GNAT_dom"/>
</dbReference>
<accession>A0ABR5AVS6</accession>
<evidence type="ECO:0000313" key="4">
    <source>
        <dbReference type="Proteomes" id="UP000031982"/>
    </source>
</evidence>
<evidence type="ECO:0000313" key="3">
    <source>
        <dbReference type="EMBL" id="KIL78838.1"/>
    </source>
</evidence>
<keyword evidence="4" id="KW-1185">Reference proteome</keyword>
<reference evidence="3 4" key="1">
    <citation type="submission" date="2015-01" db="EMBL/GenBank/DDBJ databases">
        <title>Genome Assembly of Bacillus badius MTCC 1458.</title>
        <authorList>
            <person name="Verma A."/>
            <person name="Khatri I."/>
            <person name="Mual P."/>
            <person name="Subramanian S."/>
            <person name="Krishnamurthi S."/>
        </authorList>
    </citation>
    <scope>NUCLEOTIDE SEQUENCE [LARGE SCALE GENOMIC DNA]</scope>
    <source>
        <strain evidence="3 4">MTCC 1458</strain>
    </source>
</reference>
<feature type="domain" description="N-acetyltransferase" evidence="2">
    <location>
        <begin position="2"/>
        <end position="89"/>
    </location>
</feature>
<protein>
    <submittedName>
        <fullName evidence="3">Acetyltransferase</fullName>
    </submittedName>
</protein>
<name>A0ABR5AVS6_BACBA</name>
<proteinExistence type="predicted"/>
<dbReference type="PANTHER" id="PTHR31435:SF10">
    <property type="entry name" value="BSR4717 PROTEIN"/>
    <property type="match status" value="1"/>
</dbReference>
<dbReference type="PROSITE" id="PS51729">
    <property type="entry name" value="GNAT_YJDJ"/>
    <property type="match status" value="1"/>
</dbReference>
<feature type="domain" description="N-acetyltransferase" evidence="1">
    <location>
        <begin position="1"/>
        <end position="91"/>
    </location>
</feature>
<evidence type="ECO:0000259" key="1">
    <source>
        <dbReference type="PROSITE" id="PS51186"/>
    </source>
</evidence>
<dbReference type="PANTHER" id="PTHR31435">
    <property type="entry name" value="PROTEIN NATD1"/>
    <property type="match status" value="1"/>
</dbReference>
<dbReference type="Pfam" id="PF14542">
    <property type="entry name" value="Acetyltransf_CG"/>
    <property type="match status" value="1"/>
</dbReference>
<dbReference type="InterPro" id="IPR031165">
    <property type="entry name" value="GNAT_YJDJ"/>
</dbReference>
<dbReference type="Gene3D" id="3.40.630.30">
    <property type="match status" value="1"/>
</dbReference>
<dbReference type="CDD" id="cd04301">
    <property type="entry name" value="NAT_SF"/>
    <property type="match status" value="1"/>
</dbReference>
<dbReference type="InterPro" id="IPR045057">
    <property type="entry name" value="Gcn5-rel_NAT"/>
</dbReference>
<comment type="caution">
    <text evidence="3">The sequence shown here is derived from an EMBL/GenBank/DDBJ whole genome shotgun (WGS) entry which is preliminary data.</text>
</comment>